<sequence>MTSALSRSARRIISSNLTRTVRLQSIWTPDNVVKSPYKDVDIPNRTIIEHVWENLARWPDKTATICGLTNRSYTYHQLFKYSRNLASQLRSKLGITDGDVICTMMNNSPEYVLAVLGILSSGAELTTVNPIYTAHEVYRQLLLSRPKVMIGSTDTVNVIKESLKMANMDIPVICVTTSGGLPAHTISFQELTGDADHDVLKDVKITADDVAILPYSSGTTGLPKGVELTNKNVVVNCVQSDVDGVKQYRDTTSSHQESMIAVLPFYHIYGLSIIMLHKLSVGAKIVTLPKFQPNTFLSTLKNHKISLLYVVPPMAYVDQIVCGAAPLPKLDIDRLLDKSKIDVNFIQLYGLTETSPLVTTMVPGTKNYLTAGVAIPNTELRIVDSEMKTLGPNEVGELHIRGPQVMKGYRNNFEATRNAIDENGWFKSGDLASLDQNGTITISDRLKELIKVKGFQVPPAELESVLKEHPSVLDAGVVGVPDTRTGEAPIAFIVLNDGHKADVHGIKEFVATRVAEFKRLKDVVFLENLPKNPSGKLLRRILKEKYA</sequence>
<evidence type="ECO:0000313" key="1">
    <source>
        <dbReference type="EMBL" id="KAI8432400.1"/>
    </source>
</evidence>
<keyword evidence="2" id="KW-1185">Reference proteome</keyword>
<comment type="caution">
    <text evidence="1">The sequence shown here is derived from an EMBL/GenBank/DDBJ whole genome shotgun (WGS) entry which is preliminary data.</text>
</comment>
<gene>
    <name evidence="1" type="ORF">MSG28_004798</name>
</gene>
<proteinExistence type="predicted"/>
<name>A0ACC0K815_CHOFU</name>
<reference evidence="1 2" key="1">
    <citation type="journal article" date="2022" name="Genome Biol. Evol.">
        <title>The Spruce Budworm Genome: Reconstructing the Evolutionary History of Antifreeze Proteins.</title>
        <authorList>
            <person name="Beliveau C."/>
            <person name="Gagne P."/>
            <person name="Picq S."/>
            <person name="Vernygora O."/>
            <person name="Keeling C.I."/>
            <person name="Pinkney K."/>
            <person name="Doucet D."/>
            <person name="Wen F."/>
            <person name="Johnston J.S."/>
            <person name="Maaroufi H."/>
            <person name="Boyle B."/>
            <person name="Laroche J."/>
            <person name="Dewar K."/>
            <person name="Juretic N."/>
            <person name="Blackburn G."/>
            <person name="Nisole A."/>
            <person name="Brunet B."/>
            <person name="Brandao M."/>
            <person name="Lumley L."/>
            <person name="Duan J."/>
            <person name="Quan G."/>
            <person name="Lucarotti C.J."/>
            <person name="Roe A.D."/>
            <person name="Sperling F.A.H."/>
            <person name="Levesque R.C."/>
            <person name="Cusson M."/>
        </authorList>
    </citation>
    <scope>NUCLEOTIDE SEQUENCE [LARGE SCALE GENOMIC DNA]</scope>
    <source>
        <strain evidence="1">Glfc:IPQL:Cfum</strain>
    </source>
</reference>
<dbReference type="EMBL" id="CM046107">
    <property type="protein sequence ID" value="KAI8432400.1"/>
    <property type="molecule type" value="Genomic_DNA"/>
</dbReference>
<organism evidence="1 2">
    <name type="scientific">Choristoneura fumiferana</name>
    <name type="common">Spruce budworm moth</name>
    <name type="synonym">Archips fumiferana</name>
    <dbReference type="NCBI Taxonomy" id="7141"/>
    <lineage>
        <taxon>Eukaryota</taxon>
        <taxon>Metazoa</taxon>
        <taxon>Ecdysozoa</taxon>
        <taxon>Arthropoda</taxon>
        <taxon>Hexapoda</taxon>
        <taxon>Insecta</taxon>
        <taxon>Pterygota</taxon>
        <taxon>Neoptera</taxon>
        <taxon>Endopterygota</taxon>
        <taxon>Lepidoptera</taxon>
        <taxon>Glossata</taxon>
        <taxon>Ditrysia</taxon>
        <taxon>Tortricoidea</taxon>
        <taxon>Tortricidae</taxon>
        <taxon>Tortricinae</taxon>
        <taxon>Choristoneura</taxon>
    </lineage>
</organism>
<dbReference type="Proteomes" id="UP001064048">
    <property type="component" value="Chromosome 7"/>
</dbReference>
<evidence type="ECO:0000313" key="2">
    <source>
        <dbReference type="Proteomes" id="UP001064048"/>
    </source>
</evidence>
<accession>A0ACC0K815</accession>
<protein>
    <submittedName>
        <fullName evidence="1">Uncharacterized protein</fullName>
    </submittedName>
</protein>